<evidence type="ECO:0000313" key="1">
    <source>
        <dbReference type="EMBL" id="TKR64925.1"/>
    </source>
</evidence>
<dbReference type="EMBL" id="AZBU02000009">
    <property type="protein sequence ID" value="TKR64925.1"/>
    <property type="molecule type" value="Genomic_DNA"/>
</dbReference>
<dbReference type="AlphaFoldDB" id="A0A4V5ZYT1"/>
<keyword evidence="2" id="KW-1185">Reference proteome</keyword>
<reference evidence="1 2" key="1">
    <citation type="journal article" date="2015" name="Genome Biol.">
        <title>Comparative genomics of Steinernema reveals deeply conserved gene regulatory networks.</title>
        <authorList>
            <person name="Dillman A.R."/>
            <person name="Macchietto M."/>
            <person name="Porter C.F."/>
            <person name="Rogers A."/>
            <person name="Williams B."/>
            <person name="Antoshechkin I."/>
            <person name="Lee M.M."/>
            <person name="Goodwin Z."/>
            <person name="Lu X."/>
            <person name="Lewis E.E."/>
            <person name="Goodrich-Blair H."/>
            <person name="Stock S.P."/>
            <person name="Adams B.J."/>
            <person name="Sternberg P.W."/>
            <person name="Mortazavi A."/>
        </authorList>
    </citation>
    <scope>NUCLEOTIDE SEQUENCE [LARGE SCALE GENOMIC DNA]</scope>
    <source>
        <strain evidence="1 2">ALL</strain>
    </source>
</reference>
<accession>A0A4V5ZYT1</accession>
<evidence type="ECO:0000313" key="2">
    <source>
        <dbReference type="Proteomes" id="UP000298663"/>
    </source>
</evidence>
<sequence>MARTPAIKRRRQVPLVTLFSTFFGHAPSLRPSQPLPLQRVKFTGHRCPSAKINAPTFYAILCQSFVRSPARPALPTAVSFVGATRR</sequence>
<gene>
    <name evidence="1" type="ORF">L596_025397</name>
</gene>
<comment type="caution">
    <text evidence="1">The sequence shown here is derived from an EMBL/GenBank/DDBJ whole genome shotgun (WGS) entry which is preliminary data.</text>
</comment>
<dbReference type="Proteomes" id="UP000298663">
    <property type="component" value="Unassembled WGS sequence"/>
</dbReference>
<name>A0A4V5ZYT1_STECR</name>
<protein>
    <submittedName>
        <fullName evidence="1">Uncharacterized protein</fullName>
    </submittedName>
</protein>
<organism evidence="1 2">
    <name type="scientific">Steinernema carpocapsae</name>
    <name type="common">Entomopathogenic nematode</name>
    <dbReference type="NCBI Taxonomy" id="34508"/>
    <lineage>
        <taxon>Eukaryota</taxon>
        <taxon>Metazoa</taxon>
        <taxon>Ecdysozoa</taxon>
        <taxon>Nematoda</taxon>
        <taxon>Chromadorea</taxon>
        <taxon>Rhabditida</taxon>
        <taxon>Tylenchina</taxon>
        <taxon>Panagrolaimomorpha</taxon>
        <taxon>Strongyloidoidea</taxon>
        <taxon>Steinernematidae</taxon>
        <taxon>Steinernema</taxon>
    </lineage>
</organism>
<proteinExistence type="predicted"/>
<reference evidence="1 2" key="2">
    <citation type="journal article" date="2019" name="G3 (Bethesda)">
        <title>Hybrid Assembly of the Genome of the Entomopathogenic Nematode Steinernema carpocapsae Identifies the X-Chromosome.</title>
        <authorList>
            <person name="Serra L."/>
            <person name="Macchietto M."/>
            <person name="Macias-Munoz A."/>
            <person name="McGill C.J."/>
            <person name="Rodriguez I.M."/>
            <person name="Rodriguez B."/>
            <person name="Murad R."/>
            <person name="Mortazavi A."/>
        </authorList>
    </citation>
    <scope>NUCLEOTIDE SEQUENCE [LARGE SCALE GENOMIC DNA]</scope>
    <source>
        <strain evidence="1 2">ALL</strain>
    </source>
</reference>